<proteinExistence type="predicted"/>
<dbReference type="InterPro" id="IPR055015">
    <property type="entry name" value="GCX_COOH"/>
</dbReference>
<keyword evidence="3" id="KW-1185">Reference proteome</keyword>
<dbReference type="Gene3D" id="2.80.10.50">
    <property type="match status" value="1"/>
</dbReference>
<dbReference type="NCBIfam" id="NF045639">
    <property type="entry name" value="GCX_COOH"/>
    <property type="match status" value="1"/>
</dbReference>
<dbReference type="OrthoDB" id="937114at2"/>
<feature type="chain" id="PRO_5020461917" evidence="1">
    <location>
        <begin position="18"/>
        <end position="1709"/>
    </location>
</feature>
<dbReference type="Gene3D" id="2.60.40.10">
    <property type="entry name" value="Immunoglobulins"/>
    <property type="match status" value="1"/>
</dbReference>
<feature type="signal peptide" evidence="1">
    <location>
        <begin position="1"/>
        <end position="17"/>
    </location>
</feature>
<dbReference type="SUPFAM" id="SSF101898">
    <property type="entry name" value="NHL repeat"/>
    <property type="match status" value="1"/>
</dbReference>
<comment type="caution">
    <text evidence="2">The sequence shown here is derived from an EMBL/GenBank/DDBJ whole genome shotgun (WGS) entry which is preliminary data.</text>
</comment>
<evidence type="ECO:0000313" key="3">
    <source>
        <dbReference type="Proteomes" id="UP000293162"/>
    </source>
</evidence>
<dbReference type="InterPro" id="IPR013783">
    <property type="entry name" value="Ig-like_fold"/>
</dbReference>
<dbReference type="EMBL" id="SEWF01000002">
    <property type="protein sequence ID" value="RYU97330.1"/>
    <property type="molecule type" value="Genomic_DNA"/>
</dbReference>
<dbReference type="RefSeq" id="WP_130019112.1">
    <property type="nucleotide sequence ID" value="NZ_SEWF01000002.1"/>
</dbReference>
<protein>
    <submittedName>
        <fullName evidence="2">Uncharacterized protein</fullName>
    </submittedName>
</protein>
<organism evidence="2 3">
    <name type="scientific">Emticicia agri</name>
    <dbReference type="NCBI Taxonomy" id="2492393"/>
    <lineage>
        <taxon>Bacteria</taxon>
        <taxon>Pseudomonadati</taxon>
        <taxon>Bacteroidota</taxon>
        <taxon>Cytophagia</taxon>
        <taxon>Cytophagales</taxon>
        <taxon>Leadbetterellaceae</taxon>
        <taxon>Emticicia</taxon>
    </lineage>
</organism>
<dbReference type="Proteomes" id="UP000293162">
    <property type="component" value="Unassembled WGS sequence"/>
</dbReference>
<accession>A0A4V1ZDU0</accession>
<dbReference type="PANTHER" id="PTHR35580">
    <property type="entry name" value="CELL SURFACE GLYCOPROTEIN (S-LAYER PROTEIN)-LIKE PROTEIN"/>
    <property type="match status" value="1"/>
</dbReference>
<keyword evidence="1" id="KW-0732">Signal</keyword>
<evidence type="ECO:0000313" key="2">
    <source>
        <dbReference type="EMBL" id="RYU97330.1"/>
    </source>
</evidence>
<dbReference type="InterPro" id="IPR052918">
    <property type="entry name" value="Motility_Chemotaxis_Reg"/>
</dbReference>
<evidence type="ECO:0000256" key="1">
    <source>
        <dbReference type="SAM" id="SignalP"/>
    </source>
</evidence>
<sequence>MKNFLFFICLLLIQMNAAGQYKNYQYESYHKLGVLPRDIQAYTDYGTPQEYYIDANANIIRTTVVVRPTDVKPSGNDSLFVYPYEPSPPIYSQYAYNVDFLVTKTDSLGNLLWSRKMGGATLDFLDKTAVDKDGFIYLTGRSQNGIMQPDGSTVPQDGLGFAQWIVKLSPNGDIVFAKNIMNLVEKKTVVMAGILPDKFGNFYLYGKYDMDFDPSPLDSGPNSEKASIFLVKYDKNGNFLWVRKIIGNLSNGQFLPMDIAYDPISDKVVISGTFTGLLDFHPEDDAFDVSSYLTDCVAEPTDPTCQTNIPFFAKYKSNGDFEWAKVLKSEGPSSLTGTSGLFRVKIDNSGGIALHGQISNQRLDFDPSASTFFVEEFVGAYGIFISKYDSLGNFKFVLPFVNKSSEPFNFYFDAYNNIHVNTWIDLSGTYDFDLRTTHQFIINAENAIDPLVVVYNGQTGLVHDYLRPARQKTFTGSYAAAIELREMRFTQSNQLRILTSIQVYEPRDAIDLNPSPLADIDFMPDCKRVYVESAGVIWFCDILQTFRFKIQKPAVKVNACSAGSLTLGMDGCRGGTPVWSNGATTTTISVPPSTTAAYTVRCSLNGLLSEASAPFNTPLSANTAPLISTPQTSICAGTKIELSATNCSGAVQWFINTTQIGTDDNIIVNPSTETTYRARCNRCGSNSAYSANLTIQMKTAEVPVIGVTKSSICPGESSTLSVNNCSGLVTWNYEENGQVLYYTGNSLLVTPANTTNYTATCKVCSLIQQSSFNLVVNTSGALPEASNTGPYFEGNTIELMADGLGGNTYTWTGPNGFTATGQTINRTNATAAMGGIYTVTMNDGVNCPAANTTEVIIFNSGGVPTPTLSPSATTVCAGQSVTITASGCTGGSTIWSTGITANSITVSPTQTSNYSAHCVVGSTSGAESDIVTITVNPLPATPMATSSYTNSLTLCPTQHLYLSVYGCANMTTVWSTGQTGASVTVSNPVSGQAYTVRCFNSTCYSSVSNNVIPTVLSNPAAPVVTVSRSTINLGESVTLTATGCANQVLWSNNMNGSVIQLSPETTTTYTARCVAPAGCNSNLSNSVTVTVSYISNTRYESLFRLAEAKQFAGNNINGSAFLRVEASTRDNANNLYITGAFNGTYDLDPSAAIFNIQTDPYSISTGFVAKYSANGAFVWGKKFSCEAYNTGAIEIALDNSGNIYTSGSTASSTNSTGTGRFYINKFNPAGTEIWTKICNTTNPNFNSYLNSLTTDNAGNVYAMGTFTGDIDFDPSANTFMMSVEHYAIALLKLNSNGDFAWAKTLISDFNAHAGTIRMNAANELVIVNTYGGAMDVDPSANTVRLPPGEGIFLGRYTTDGNYIFARSIARTAPMSGPVRLEIDTNGNYIVAGYYQGIPLFGPYNQYQLELPEKPISSGAGNATAFIAKYKPDTDVLWIKPLPSTGLFNRGLDISLGSCNQIYVGGLINSSIDFDNTGFSMPGNVIDNDVYLAALNPNGQITDAMVLSEASSGDDSEKILTITAMPNGKIWTAGSFFHTIDFDPTAGTTNLTTSTEARDGFIASYTLNLQAPVISASITTITTGQSSILKAVGCGSGVITWSNGFTGQQISVSPSSTTTYRAICTLCGVVSGNSNSITINAPCQTLLTPTGTITSDQKASNTVITVNGSANQISIGSTVIYQGGQYVQLNPGFQTNSGAVFTARILANCQ</sequence>
<reference evidence="2 3" key="1">
    <citation type="submission" date="2019-02" db="EMBL/GenBank/DDBJ databases">
        <title>Bacterial novel species Emticicia sp. 17J42-9 isolated from soil.</title>
        <authorList>
            <person name="Jung H.-Y."/>
        </authorList>
    </citation>
    <scope>NUCLEOTIDE SEQUENCE [LARGE SCALE GENOMIC DNA]</scope>
    <source>
        <strain evidence="2 3">17J42-9</strain>
    </source>
</reference>
<name>A0A4V1ZDU0_9BACT</name>
<dbReference type="PANTHER" id="PTHR35580:SF1">
    <property type="entry name" value="PHYTASE-LIKE DOMAIN-CONTAINING PROTEIN"/>
    <property type="match status" value="1"/>
</dbReference>
<gene>
    <name evidence="2" type="ORF">EWM59_01165</name>
</gene>